<reference evidence="5" key="1">
    <citation type="submission" date="2015-04" db="UniProtKB">
        <authorList>
            <consortium name="EnsemblPlants"/>
        </authorList>
    </citation>
    <scope>IDENTIFICATION</scope>
</reference>
<keyword evidence="6" id="KW-1185">Reference proteome</keyword>
<dbReference type="Pfam" id="PF09742">
    <property type="entry name" value="Dymeclin"/>
    <property type="match status" value="1"/>
</dbReference>
<dbReference type="STRING" id="40149.A0A0E0C8C7"/>
<keyword evidence="4" id="KW-0449">Lipoprotein</keyword>
<reference evidence="5" key="2">
    <citation type="submission" date="2018-05" db="EMBL/GenBank/DDBJ databases">
        <title>OmerRS3 (Oryza meridionalis Reference Sequence Version 3).</title>
        <authorList>
            <person name="Zhang J."/>
            <person name="Kudrna D."/>
            <person name="Lee S."/>
            <person name="Talag J."/>
            <person name="Welchert J."/>
            <person name="Wing R.A."/>
        </authorList>
    </citation>
    <scope>NUCLEOTIDE SEQUENCE [LARGE SCALE GENOMIC DNA]</scope>
    <source>
        <strain evidence="5">OR44</strain>
    </source>
</reference>
<dbReference type="HOGENOM" id="CLU_013309_1_0_1"/>
<name>A0A0E0C8C7_9ORYZ</name>
<dbReference type="GO" id="GO:0007030">
    <property type="term" value="P:Golgi organization"/>
    <property type="evidence" value="ECO:0007669"/>
    <property type="project" value="TreeGrafter"/>
</dbReference>
<evidence type="ECO:0000256" key="4">
    <source>
        <dbReference type="ARBA" id="ARBA00023288"/>
    </source>
</evidence>
<evidence type="ECO:0000313" key="5">
    <source>
        <dbReference type="EnsemblPlants" id="OMERI01G29600.2"/>
    </source>
</evidence>
<dbReference type="PANTHER" id="PTHR12895:SF9">
    <property type="entry name" value="DYMECLIN"/>
    <property type="match status" value="1"/>
</dbReference>
<accession>A0A0E0C8C7</accession>
<evidence type="ECO:0000256" key="2">
    <source>
        <dbReference type="ARBA" id="ARBA00015736"/>
    </source>
</evidence>
<evidence type="ECO:0000313" key="6">
    <source>
        <dbReference type="Proteomes" id="UP000008021"/>
    </source>
</evidence>
<organism evidence="5">
    <name type="scientific">Oryza meridionalis</name>
    <dbReference type="NCBI Taxonomy" id="40149"/>
    <lineage>
        <taxon>Eukaryota</taxon>
        <taxon>Viridiplantae</taxon>
        <taxon>Streptophyta</taxon>
        <taxon>Embryophyta</taxon>
        <taxon>Tracheophyta</taxon>
        <taxon>Spermatophyta</taxon>
        <taxon>Magnoliopsida</taxon>
        <taxon>Liliopsida</taxon>
        <taxon>Poales</taxon>
        <taxon>Poaceae</taxon>
        <taxon>BOP clade</taxon>
        <taxon>Oryzoideae</taxon>
        <taxon>Oryzeae</taxon>
        <taxon>Oryzinae</taxon>
        <taxon>Oryza</taxon>
    </lineage>
</organism>
<dbReference type="InterPro" id="IPR019142">
    <property type="entry name" value="Dymeclin"/>
</dbReference>
<dbReference type="AlphaFoldDB" id="A0A0E0C8C7"/>
<dbReference type="EnsemblPlants" id="OMERI01G29600.2">
    <property type="protein sequence ID" value="OMERI01G29600.2"/>
    <property type="gene ID" value="OMERI01G29600"/>
</dbReference>
<protein>
    <recommendedName>
        <fullName evidence="2">Dymeclin</fullName>
    </recommendedName>
</protein>
<proteinExistence type="inferred from homology"/>
<dbReference type="Gramene" id="OMERI01G29600.1">
    <property type="protein sequence ID" value="OMERI01G29600.1"/>
    <property type="gene ID" value="OMERI01G29600"/>
</dbReference>
<dbReference type="PANTHER" id="PTHR12895">
    <property type="entry name" value="DYMECLIN"/>
    <property type="match status" value="1"/>
</dbReference>
<dbReference type="EnsemblPlants" id="OMERI01G29600.1">
    <property type="protein sequence ID" value="OMERI01G29600.1"/>
    <property type="gene ID" value="OMERI01G29600"/>
</dbReference>
<evidence type="ECO:0000256" key="3">
    <source>
        <dbReference type="ARBA" id="ARBA00022707"/>
    </source>
</evidence>
<dbReference type="Gramene" id="OMERI01G29600.2">
    <property type="protein sequence ID" value="OMERI01G29600.2"/>
    <property type="gene ID" value="OMERI01G29600"/>
</dbReference>
<sequence length="684" mass="76946">MGAAPSTPRLGAVAGAPASPGAAEQMFAALVGGKAYPISSEFWRQLLELPLTQQWPRDRVLQACHAFAQNNYHTKHLAKILIHLVWCLQECMAESSHAAYRKAINAAYISSIFLKFIIENAKTDNWQELSLEIDNDEKGLENFPSEQSVEYFLMRGVLNYIGSVDVSPESCYLHHELLNLMLVLMSTQLCSGPSPEPKDVHPFIDAAMLQDSSIVSSVVQKLLLNFVKRPQIPLNGSHPAFSDDGGPGVLQRVGSAAANFVLLPYYTFNYLVSSNAEGASSQLADNSLLVLLILIHYRKCITMSESFPSSDVYTSDLNTNVKDAPAFHDNPYYKALSNAKDSQYDRADVEGNAQNGLVVRLSFASLFDALGTCLKDESSVLLLYSLVHGNCDFQEYVLVRTDLDTLLMPILEMLYNASRKTSNQIYMLLIVLLILSQDSTFNASVHKLVLPSVPWYHERLMHQTSLGSLMVVILIRTIKYNLSKLRDVYLHTNCLAILANMAPHVHRLSAYASQRLVSLFDMLSRKYTKLAELKNDKAIKVISDQIEADNISDDTSTELHIYTDFLRIVLEIINAILTYALPRNPEVLDFFNSRMDMQQLDGEWSVDKVLEVINKNCRSWRGEGMKMFTQLRFTYEQESHPEEFFIPYAWRVVLSRGFSFNPGAINLFPVEIHVDDEPSGEQKV</sequence>
<dbReference type="Proteomes" id="UP000008021">
    <property type="component" value="Chromosome 1"/>
</dbReference>
<comment type="similarity">
    <text evidence="1">Belongs to the dymeclin family.</text>
</comment>
<keyword evidence="3" id="KW-0519">Myristate</keyword>
<dbReference type="GO" id="GO:0005794">
    <property type="term" value="C:Golgi apparatus"/>
    <property type="evidence" value="ECO:0007669"/>
    <property type="project" value="TreeGrafter"/>
</dbReference>
<evidence type="ECO:0000256" key="1">
    <source>
        <dbReference type="ARBA" id="ARBA00010603"/>
    </source>
</evidence>